<organism evidence="1 2">
    <name type="scientific">Bacillus cereus VD154</name>
    <dbReference type="NCBI Taxonomy" id="1053238"/>
    <lineage>
        <taxon>Bacteria</taxon>
        <taxon>Bacillati</taxon>
        <taxon>Bacillota</taxon>
        <taxon>Bacilli</taxon>
        <taxon>Bacillales</taxon>
        <taxon>Bacillaceae</taxon>
        <taxon>Bacillus</taxon>
        <taxon>Bacillus cereus group</taxon>
    </lineage>
</organism>
<dbReference type="Proteomes" id="UP000006967">
    <property type="component" value="Unassembled WGS sequence"/>
</dbReference>
<dbReference type="EMBL" id="AHFG01000031">
    <property type="protein sequence ID" value="EJR71530.1"/>
    <property type="molecule type" value="Genomic_DNA"/>
</dbReference>
<proteinExistence type="predicted"/>
<name>A0A9W5KWR6_BACCE</name>
<evidence type="ECO:0000313" key="2">
    <source>
        <dbReference type="Proteomes" id="UP000006967"/>
    </source>
</evidence>
<sequence length="68" mass="8001">MTSTHSTGIRYETLPGEQAQLDWKENIQFEIKNEEIVHINIVVLLLSYSRFNFSTQIFPNHKASCYRL</sequence>
<accession>A0A9W5KWR6</accession>
<reference evidence="1 2" key="1">
    <citation type="submission" date="2012-04" db="EMBL/GenBank/DDBJ databases">
        <title>The Genome Sequence of Bacillus cereus VD154.</title>
        <authorList>
            <consortium name="The Broad Institute Genome Sequencing Platform"/>
            <consortium name="The Broad Institute Genome Sequencing Center for Infectious Disease"/>
            <person name="Feldgarden M."/>
            <person name="Van der Auwera G.A."/>
            <person name="Mahillon J."/>
            <person name="Duprez V."/>
            <person name="Timmery S."/>
            <person name="Mattelet C."/>
            <person name="Dierick K."/>
            <person name="Sun M."/>
            <person name="Yu Z."/>
            <person name="Zhu L."/>
            <person name="Hu X."/>
            <person name="Shank E.B."/>
            <person name="Swiecicka I."/>
            <person name="Hansen B.M."/>
            <person name="Andrup L."/>
            <person name="Young S.K."/>
            <person name="Zeng Q."/>
            <person name="Gargeya S."/>
            <person name="Fitzgerald M."/>
            <person name="Haas B."/>
            <person name="Abouelleil A."/>
            <person name="Alvarado L."/>
            <person name="Arachchi H.M."/>
            <person name="Berlin A."/>
            <person name="Chapman S.B."/>
            <person name="Goldberg J."/>
            <person name="Griggs A."/>
            <person name="Gujja S."/>
            <person name="Hansen M."/>
            <person name="Howarth C."/>
            <person name="Imamovic A."/>
            <person name="Larimer J."/>
            <person name="McCowen C."/>
            <person name="Montmayeur A."/>
            <person name="Murphy C."/>
            <person name="Neiman D."/>
            <person name="Pearson M."/>
            <person name="Priest M."/>
            <person name="Roberts A."/>
            <person name="Saif S."/>
            <person name="Shea T."/>
            <person name="Sisk P."/>
            <person name="Sykes S."/>
            <person name="Wortman J."/>
            <person name="Nusbaum C."/>
            <person name="Birren B."/>
        </authorList>
    </citation>
    <scope>NUCLEOTIDE SEQUENCE [LARGE SCALE GENOMIC DNA]</scope>
    <source>
        <strain evidence="1 2">VD154</strain>
    </source>
</reference>
<protein>
    <submittedName>
        <fullName evidence="1">Transposase for insertion sequence element IS232</fullName>
    </submittedName>
</protein>
<evidence type="ECO:0000313" key="1">
    <source>
        <dbReference type="EMBL" id="EJR71530.1"/>
    </source>
</evidence>
<comment type="caution">
    <text evidence="1">The sequence shown here is derived from an EMBL/GenBank/DDBJ whole genome shotgun (WGS) entry which is preliminary data.</text>
</comment>
<gene>
    <name evidence="1" type="ORF">IK5_02996</name>
</gene>
<dbReference type="AlphaFoldDB" id="A0A9W5KWR6"/>